<accession>A0A6F8ZKE6</accession>
<feature type="transmembrane region" description="Helical" evidence="1">
    <location>
        <begin position="119"/>
        <end position="140"/>
    </location>
</feature>
<keyword evidence="1" id="KW-0812">Transmembrane</keyword>
<keyword evidence="1" id="KW-1133">Transmembrane helix</keyword>
<feature type="transmembrane region" description="Helical" evidence="1">
    <location>
        <begin position="282"/>
        <end position="297"/>
    </location>
</feature>
<feature type="transmembrane region" description="Helical" evidence="1">
    <location>
        <begin position="209"/>
        <end position="232"/>
    </location>
</feature>
<dbReference type="KEGG" id="hfv:R50_2779"/>
<feature type="transmembrane region" description="Helical" evidence="1">
    <location>
        <begin position="145"/>
        <end position="163"/>
    </location>
</feature>
<dbReference type="EMBL" id="LR778114">
    <property type="protein sequence ID" value="CAB1130268.1"/>
    <property type="molecule type" value="Genomic_DNA"/>
</dbReference>
<gene>
    <name evidence="2" type="ORF">R50_2779</name>
</gene>
<evidence type="ECO:0000313" key="3">
    <source>
        <dbReference type="Proteomes" id="UP000503399"/>
    </source>
</evidence>
<keyword evidence="3" id="KW-1185">Reference proteome</keyword>
<reference evidence="2 3" key="1">
    <citation type="submission" date="2020-02" db="EMBL/GenBank/DDBJ databases">
        <authorList>
            <person name="Hogendoorn C."/>
        </authorList>
    </citation>
    <scope>NUCLEOTIDE SEQUENCE [LARGE SCALE GENOMIC DNA]</scope>
    <source>
        <strain evidence="2">R501</strain>
    </source>
</reference>
<dbReference type="AlphaFoldDB" id="A0A6F8ZKE6"/>
<dbReference type="InterPro" id="IPR038728">
    <property type="entry name" value="YkvI-like"/>
</dbReference>
<feature type="transmembrane region" description="Helical" evidence="1">
    <location>
        <begin position="175"/>
        <end position="197"/>
    </location>
</feature>
<dbReference type="Proteomes" id="UP000503399">
    <property type="component" value="Chromosome"/>
</dbReference>
<feature type="transmembrane region" description="Helical" evidence="1">
    <location>
        <begin position="43"/>
        <end position="61"/>
    </location>
</feature>
<protein>
    <submittedName>
        <fullName evidence="2">Transporter</fullName>
    </submittedName>
</protein>
<proteinExistence type="predicted"/>
<feature type="transmembrane region" description="Helical" evidence="1">
    <location>
        <begin position="303"/>
        <end position="320"/>
    </location>
</feature>
<feature type="transmembrane region" description="Helical" evidence="1">
    <location>
        <begin position="252"/>
        <end position="275"/>
    </location>
</feature>
<feature type="transmembrane region" description="Helical" evidence="1">
    <location>
        <begin position="82"/>
        <end position="107"/>
    </location>
</feature>
<organism evidence="2 3">
    <name type="scientific">Candidatus Hydrogenisulfobacillus filiaventi</name>
    <dbReference type="NCBI Taxonomy" id="2707344"/>
    <lineage>
        <taxon>Bacteria</taxon>
        <taxon>Bacillati</taxon>
        <taxon>Bacillota</taxon>
        <taxon>Clostridia</taxon>
        <taxon>Eubacteriales</taxon>
        <taxon>Clostridiales Family XVII. Incertae Sedis</taxon>
        <taxon>Candidatus Hydrogenisulfobacillus</taxon>
    </lineage>
</organism>
<keyword evidence="1" id="KW-0472">Membrane</keyword>
<name>A0A6F8ZKE6_9FIRM</name>
<dbReference type="PANTHER" id="PTHR37814">
    <property type="entry name" value="CONSERVED MEMBRANE PROTEIN"/>
    <property type="match status" value="1"/>
</dbReference>
<dbReference type="PANTHER" id="PTHR37814:SF1">
    <property type="entry name" value="MEMBRANE PROTEIN"/>
    <property type="match status" value="1"/>
</dbReference>
<sequence length="329" mass="34582">MGGRGKRVATIGLMFIGAVAGAGFASGQEIWQFFGRHGPAGRWGLLLVVLSFWVVGVRALEHGQASQGRLDRFLAGFYPPRWVPVLEGAWLAFLAGQMALVAVGAGWTLGDLTGWPRVWGAGLTMLLTVATVLGGAGRVLRVNNLLTPLLMALMLAVAGLHRPHGVPAPGAAGGWWHSAGLYAAYNGLMGLVVLIALGPQLRARPERLAAAGLGALGLGALALAVWAVVATLPQPGQLPMVEAARRIGPGWGRAYALGLWVALFTTGVGEGFALVSRFGRRAAWSLLLAVGLAGWGFRELLVTLYPIMSVLAVLFLLPLIRHPRQIPSL</sequence>
<evidence type="ECO:0000256" key="1">
    <source>
        <dbReference type="SAM" id="Phobius"/>
    </source>
</evidence>
<evidence type="ECO:0000313" key="2">
    <source>
        <dbReference type="EMBL" id="CAB1130268.1"/>
    </source>
</evidence>